<keyword evidence="2" id="KW-1185">Reference proteome</keyword>
<name>A0ABR6FX97_9BURK</name>
<evidence type="ECO:0000313" key="2">
    <source>
        <dbReference type="Proteomes" id="UP000533533"/>
    </source>
</evidence>
<proteinExistence type="predicted"/>
<comment type="caution">
    <text evidence="1">The sequence shown here is derived from an EMBL/GenBank/DDBJ whole genome shotgun (WGS) entry which is preliminary data.</text>
</comment>
<reference evidence="1 2" key="1">
    <citation type="submission" date="2020-08" db="EMBL/GenBank/DDBJ databases">
        <title>Genomic Encyclopedia of Type Strains, Phase IV (KMG-V): Genome sequencing to study the core and pangenomes of soil and plant-associated prokaryotes.</title>
        <authorList>
            <person name="Whitman W."/>
        </authorList>
    </citation>
    <scope>NUCLEOTIDE SEQUENCE [LARGE SCALE GENOMIC DNA]</scope>
    <source>
        <strain evidence="1 2">SRMrh-85</strain>
    </source>
</reference>
<dbReference type="Proteomes" id="UP000533533">
    <property type="component" value="Unassembled WGS sequence"/>
</dbReference>
<dbReference type="EMBL" id="JACHVZ010000023">
    <property type="protein sequence ID" value="MBB2932056.1"/>
    <property type="molecule type" value="Genomic_DNA"/>
</dbReference>
<gene>
    <name evidence="1" type="ORF">FHX59_006530</name>
</gene>
<sequence>MLALAVARGKLCHGLGRVIADKGDLFCKVAGRPASGQSGHAAAVFADIDKKTPATRAGAARGEPARGLSASLPCVFGESAC</sequence>
<accession>A0ABR6FX97</accession>
<protein>
    <submittedName>
        <fullName evidence="1">Uncharacterized protein</fullName>
    </submittedName>
</protein>
<organism evidence="1 2">
    <name type="scientific">Paraburkholderia silvatlantica</name>
    <dbReference type="NCBI Taxonomy" id="321895"/>
    <lineage>
        <taxon>Bacteria</taxon>
        <taxon>Pseudomonadati</taxon>
        <taxon>Pseudomonadota</taxon>
        <taxon>Betaproteobacteria</taxon>
        <taxon>Burkholderiales</taxon>
        <taxon>Burkholderiaceae</taxon>
        <taxon>Paraburkholderia</taxon>
    </lineage>
</organism>
<evidence type="ECO:0000313" key="1">
    <source>
        <dbReference type="EMBL" id="MBB2932056.1"/>
    </source>
</evidence>